<evidence type="ECO:0000313" key="1">
    <source>
        <dbReference type="EMBL" id="PMB69987.1"/>
    </source>
</evidence>
<protein>
    <submittedName>
        <fullName evidence="1">Uncharacterized protein</fullName>
    </submittedName>
</protein>
<name>A0A2N6NRS8_BEABA</name>
<accession>A0A2N6NRS8</accession>
<dbReference type="Proteomes" id="UP000235728">
    <property type="component" value="Unassembled WGS sequence"/>
</dbReference>
<sequence length="66" mass="7307">MEFDEDYQAERGTYLEGGVNSNSNTSFSVLDTNMIGFAEIPKGAQGKMHEYLFPLLELAEGTSNIQ</sequence>
<reference evidence="1 2" key="1">
    <citation type="journal article" date="2016" name="Appl. Microbiol. Biotechnol.">
        <title>Characterization of T-DNA insertion mutants with decreased virulence in the entomopathogenic fungus Beauveria bassiana JEF-007.</title>
        <authorList>
            <person name="Kim S."/>
            <person name="Lee S.J."/>
            <person name="Nai Y.S."/>
            <person name="Yu J.S."/>
            <person name="Lee M.R."/>
            <person name="Yang Y.T."/>
            <person name="Kim J.S."/>
        </authorList>
    </citation>
    <scope>NUCLEOTIDE SEQUENCE [LARGE SCALE GENOMIC DNA]</scope>
    <source>
        <strain evidence="1 2">JEF-007</strain>
    </source>
</reference>
<organism evidence="1 2">
    <name type="scientific">Beauveria bassiana</name>
    <name type="common">White muscardine disease fungus</name>
    <name type="synonym">Tritirachium shiotae</name>
    <dbReference type="NCBI Taxonomy" id="176275"/>
    <lineage>
        <taxon>Eukaryota</taxon>
        <taxon>Fungi</taxon>
        <taxon>Dikarya</taxon>
        <taxon>Ascomycota</taxon>
        <taxon>Pezizomycotina</taxon>
        <taxon>Sordariomycetes</taxon>
        <taxon>Hypocreomycetidae</taxon>
        <taxon>Hypocreales</taxon>
        <taxon>Cordycipitaceae</taxon>
        <taxon>Beauveria</taxon>
    </lineage>
</organism>
<evidence type="ECO:0000313" key="2">
    <source>
        <dbReference type="Proteomes" id="UP000235728"/>
    </source>
</evidence>
<dbReference type="AlphaFoldDB" id="A0A2N6NRS8"/>
<gene>
    <name evidence="1" type="ORF">BM221_004635</name>
</gene>
<proteinExistence type="predicted"/>
<comment type="caution">
    <text evidence="1">The sequence shown here is derived from an EMBL/GenBank/DDBJ whole genome shotgun (WGS) entry which is preliminary data.</text>
</comment>
<dbReference type="EMBL" id="MRVG01000004">
    <property type="protein sequence ID" value="PMB69987.1"/>
    <property type="molecule type" value="Genomic_DNA"/>
</dbReference>